<dbReference type="EMBL" id="ML178816">
    <property type="protein sequence ID" value="TFL05938.1"/>
    <property type="molecule type" value="Genomic_DNA"/>
</dbReference>
<protein>
    <recommendedName>
        <fullName evidence="3">Peroxisome membrane anchor protein Pex14p N-terminal domain-containing protein</fullName>
    </recommendedName>
</protein>
<keyword evidence="2" id="KW-0472">Membrane</keyword>
<name>A0A5C3QX24_9AGAR</name>
<feature type="region of interest" description="Disordered" evidence="1">
    <location>
        <begin position="1"/>
        <end position="33"/>
    </location>
</feature>
<keyword evidence="2" id="KW-1133">Transmembrane helix</keyword>
<feature type="compositionally biased region" description="Low complexity" evidence="1">
    <location>
        <begin position="305"/>
        <end position="318"/>
    </location>
</feature>
<feature type="transmembrane region" description="Helical" evidence="2">
    <location>
        <begin position="103"/>
        <end position="128"/>
    </location>
</feature>
<keyword evidence="2" id="KW-0812">Transmembrane</keyword>
<feature type="compositionally biased region" description="Polar residues" evidence="1">
    <location>
        <begin position="24"/>
        <end position="33"/>
    </location>
</feature>
<accession>A0A5C3QX24</accession>
<dbReference type="Pfam" id="PF04695">
    <property type="entry name" value="Pex14_N"/>
    <property type="match status" value="1"/>
</dbReference>
<reference evidence="4 5" key="1">
    <citation type="journal article" date="2019" name="Nat. Ecol. Evol.">
        <title>Megaphylogeny resolves global patterns of mushroom evolution.</title>
        <authorList>
            <person name="Varga T."/>
            <person name="Krizsan K."/>
            <person name="Foldi C."/>
            <person name="Dima B."/>
            <person name="Sanchez-Garcia M."/>
            <person name="Sanchez-Ramirez S."/>
            <person name="Szollosi G.J."/>
            <person name="Szarkandi J.G."/>
            <person name="Papp V."/>
            <person name="Albert L."/>
            <person name="Andreopoulos W."/>
            <person name="Angelini C."/>
            <person name="Antonin V."/>
            <person name="Barry K.W."/>
            <person name="Bougher N.L."/>
            <person name="Buchanan P."/>
            <person name="Buyck B."/>
            <person name="Bense V."/>
            <person name="Catcheside P."/>
            <person name="Chovatia M."/>
            <person name="Cooper J."/>
            <person name="Damon W."/>
            <person name="Desjardin D."/>
            <person name="Finy P."/>
            <person name="Geml J."/>
            <person name="Haridas S."/>
            <person name="Hughes K."/>
            <person name="Justo A."/>
            <person name="Karasinski D."/>
            <person name="Kautmanova I."/>
            <person name="Kiss B."/>
            <person name="Kocsube S."/>
            <person name="Kotiranta H."/>
            <person name="LaButti K.M."/>
            <person name="Lechner B.E."/>
            <person name="Liimatainen K."/>
            <person name="Lipzen A."/>
            <person name="Lukacs Z."/>
            <person name="Mihaltcheva S."/>
            <person name="Morgado L.N."/>
            <person name="Niskanen T."/>
            <person name="Noordeloos M.E."/>
            <person name="Ohm R.A."/>
            <person name="Ortiz-Santana B."/>
            <person name="Ovrebo C."/>
            <person name="Racz N."/>
            <person name="Riley R."/>
            <person name="Savchenko A."/>
            <person name="Shiryaev A."/>
            <person name="Soop K."/>
            <person name="Spirin V."/>
            <person name="Szebenyi C."/>
            <person name="Tomsovsky M."/>
            <person name="Tulloss R.E."/>
            <person name="Uehling J."/>
            <person name="Grigoriev I.V."/>
            <person name="Vagvolgyi C."/>
            <person name="Papp T."/>
            <person name="Martin F.M."/>
            <person name="Miettinen O."/>
            <person name="Hibbett D.S."/>
            <person name="Nagy L.G."/>
        </authorList>
    </citation>
    <scope>NUCLEOTIDE SEQUENCE [LARGE SCALE GENOMIC DNA]</scope>
    <source>
        <strain evidence="4 5">CBS 309.79</strain>
    </source>
</reference>
<dbReference type="Proteomes" id="UP000305067">
    <property type="component" value="Unassembled WGS sequence"/>
</dbReference>
<dbReference type="InterPro" id="IPR036388">
    <property type="entry name" value="WH-like_DNA-bd_sf"/>
</dbReference>
<evidence type="ECO:0000256" key="2">
    <source>
        <dbReference type="SAM" id="Phobius"/>
    </source>
</evidence>
<dbReference type="Gene3D" id="1.10.10.10">
    <property type="entry name" value="Winged helix-like DNA-binding domain superfamily/Winged helix DNA-binding domain"/>
    <property type="match status" value="1"/>
</dbReference>
<evidence type="ECO:0000313" key="4">
    <source>
        <dbReference type="EMBL" id="TFL05938.1"/>
    </source>
</evidence>
<evidence type="ECO:0000313" key="5">
    <source>
        <dbReference type="Proteomes" id="UP000305067"/>
    </source>
</evidence>
<dbReference type="STRING" id="1884261.A0A5C3QX24"/>
<dbReference type="AlphaFoldDB" id="A0A5C3QX24"/>
<feature type="region of interest" description="Disordered" evidence="1">
    <location>
        <begin position="299"/>
        <end position="318"/>
    </location>
</feature>
<organism evidence="4 5">
    <name type="scientific">Pterulicium gracile</name>
    <dbReference type="NCBI Taxonomy" id="1884261"/>
    <lineage>
        <taxon>Eukaryota</taxon>
        <taxon>Fungi</taxon>
        <taxon>Dikarya</taxon>
        <taxon>Basidiomycota</taxon>
        <taxon>Agaricomycotina</taxon>
        <taxon>Agaricomycetes</taxon>
        <taxon>Agaricomycetidae</taxon>
        <taxon>Agaricales</taxon>
        <taxon>Pleurotineae</taxon>
        <taxon>Pterulaceae</taxon>
        <taxon>Pterulicium</taxon>
    </lineage>
</organism>
<keyword evidence="5" id="KW-1185">Reference proteome</keyword>
<evidence type="ECO:0000256" key="1">
    <source>
        <dbReference type="SAM" id="MobiDB-lite"/>
    </source>
</evidence>
<feature type="domain" description="Peroxisome membrane anchor protein Pex14p N-terminal" evidence="3">
    <location>
        <begin position="34"/>
        <end position="78"/>
    </location>
</feature>
<gene>
    <name evidence="4" type="ORF">BDV98DRAFT_542225</name>
</gene>
<proteinExistence type="predicted"/>
<feature type="compositionally biased region" description="Low complexity" evidence="1">
    <location>
        <begin position="8"/>
        <end position="23"/>
    </location>
</feature>
<sequence>MSADDADTQSTPGPSTSSSSSTTAVTAQLETTQDRSQALSQARAFLLSPQVIHQSPVAKRHFLAQKGLSEHEITSLLQQMVCSIPSPPSLPPPTYPQPPPSRLLPLLLGFCRIFTWVIGSASVLLLIYHRFLLPRVLRTVQARVSLKQHQISLLKKLNERLETVQAGQREAFSALPPPLTYQEPEPYASCETLQAITSAVQKAEESVADVPTVSLVRCGIVDALKAVHTNQPTTEELFQRLEASLPWKPSEFEATRDALWKTLTTSPLFTEIKPDRWFYNFQGPYSTVLIDKLQTLSSALPDKPQTPASPTSTNTPAQRTLQSLTAFTGYLSSQIYTPPRYLTPGLSASTGGVEEDIRKEIRALKGLALNRRSFLPPRPSSAASIGR</sequence>
<dbReference type="InterPro" id="IPR006785">
    <property type="entry name" value="Pex14_N"/>
</dbReference>
<dbReference type="OrthoDB" id="441517at2759"/>
<evidence type="ECO:0000259" key="3">
    <source>
        <dbReference type="Pfam" id="PF04695"/>
    </source>
</evidence>